<dbReference type="AlphaFoldDB" id="A0A1N7JLS2"/>
<gene>
    <name evidence="17" type="ORF">SAMN05421686_10298</name>
</gene>
<dbReference type="GO" id="GO:0000155">
    <property type="term" value="F:phosphorelay sensor kinase activity"/>
    <property type="evidence" value="ECO:0007669"/>
    <property type="project" value="InterPro"/>
</dbReference>
<comment type="subcellular location">
    <subcellularLocation>
        <location evidence="2">Cell membrane</location>
        <topology evidence="2">Multi-pass membrane protein</topology>
    </subcellularLocation>
</comment>
<sequence>MVRWYRSLFLRIFLWFWLMVFFSMTVAIGVIVWLEDDYYREANTQEIRLLRTIVETQRPILAEERRFWRRLRPGWNLVITPLDNISQLPHDIEEFADEAAERSQILWGQDDGWQMIGPVSRGNYLYVAVARSGWQGVLEDENRWLIPVTVVLVVTLMCSLLAWSMTRPVRRLQGAVKRLAKGDFDMSALSKTYRRHDEIGALTQEVIDMADALQRLLHSHQQLLRDVSHELRSPLTRLQIALAIARKKDEGSKLIAEHDRIERAVGQVDNLIGQMLDLARLQQQDQAELLREEDIVQERLQEWLDDAEIESNDHKLSIRCDIDSKPIKADWDWLLVERAFDNILRNAIRFSPEGGELVIRCHERSGVVALSVRDSGPGVPEEELSRIFDAFAQVDSARDHASGGYGIGLALVSRITELHNGTVVAENQSPGLRVTLSMPVSDKKSA</sequence>
<evidence type="ECO:0000259" key="16">
    <source>
        <dbReference type="PROSITE" id="PS50885"/>
    </source>
</evidence>
<dbReference type="SUPFAM" id="SSF47384">
    <property type="entry name" value="Homodimeric domain of signal transducing histidine kinase"/>
    <property type="match status" value="1"/>
</dbReference>
<keyword evidence="5" id="KW-0597">Phosphoprotein</keyword>
<dbReference type="EMBL" id="FTOH01000002">
    <property type="protein sequence ID" value="SIS50260.1"/>
    <property type="molecule type" value="Genomic_DNA"/>
</dbReference>
<feature type="domain" description="Histidine kinase" evidence="15">
    <location>
        <begin position="226"/>
        <end position="442"/>
    </location>
</feature>
<dbReference type="SUPFAM" id="SSF158472">
    <property type="entry name" value="HAMP domain-like"/>
    <property type="match status" value="1"/>
</dbReference>
<dbReference type="CDD" id="cd00082">
    <property type="entry name" value="HisKA"/>
    <property type="match status" value="1"/>
</dbReference>
<keyword evidence="10" id="KW-0067">ATP-binding</keyword>
<dbReference type="EC" id="2.7.13.3" evidence="3"/>
<evidence type="ECO:0000256" key="10">
    <source>
        <dbReference type="ARBA" id="ARBA00022840"/>
    </source>
</evidence>
<evidence type="ECO:0000256" key="14">
    <source>
        <dbReference type="SAM" id="Phobius"/>
    </source>
</evidence>
<dbReference type="SMART" id="SM00387">
    <property type="entry name" value="HATPase_c"/>
    <property type="match status" value="1"/>
</dbReference>
<dbReference type="InterPro" id="IPR004358">
    <property type="entry name" value="Sig_transdc_His_kin-like_C"/>
</dbReference>
<keyword evidence="11 14" id="KW-1133">Transmembrane helix</keyword>
<dbReference type="Pfam" id="PF00512">
    <property type="entry name" value="HisKA"/>
    <property type="match status" value="1"/>
</dbReference>
<comment type="catalytic activity">
    <reaction evidence="1">
        <text>ATP + protein L-histidine = ADP + protein N-phospho-L-histidine.</text>
        <dbReference type="EC" id="2.7.13.3"/>
    </reaction>
</comment>
<evidence type="ECO:0000256" key="13">
    <source>
        <dbReference type="ARBA" id="ARBA00023136"/>
    </source>
</evidence>
<evidence type="ECO:0000256" key="1">
    <source>
        <dbReference type="ARBA" id="ARBA00000085"/>
    </source>
</evidence>
<dbReference type="Gene3D" id="3.30.565.10">
    <property type="entry name" value="Histidine kinase-like ATPase, C-terminal domain"/>
    <property type="match status" value="1"/>
</dbReference>
<dbReference type="PRINTS" id="PR00344">
    <property type="entry name" value="BCTRLSENSOR"/>
</dbReference>
<evidence type="ECO:0000256" key="7">
    <source>
        <dbReference type="ARBA" id="ARBA00022692"/>
    </source>
</evidence>
<feature type="domain" description="HAMP" evidence="16">
    <location>
        <begin position="163"/>
        <end position="218"/>
    </location>
</feature>
<evidence type="ECO:0000313" key="17">
    <source>
        <dbReference type="EMBL" id="SIS50260.1"/>
    </source>
</evidence>
<dbReference type="Pfam" id="PF02518">
    <property type="entry name" value="HATPase_c"/>
    <property type="match status" value="1"/>
</dbReference>
<name>A0A1N7JLS2_9GAMM</name>
<dbReference type="SMART" id="SM00304">
    <property type="entry name" value="HAMP"/>
    <property type="match status" value="1"/>
</dbReference>
<dbReference type="SMART" id="SM00388">
    <property type="entry name" value="HisKA"/>
    <property type="match status" value="1"/>
</dbReference>
<dbReference type="STRING" id="484498.SAMN05421686_10298"/>
<dbReference type="Proteomes" id="UP000185639">
    <property type="component" value="Unassembled WGS sequence"/>
</dbReference>
<keyword evidence="18" id="KW-1185">Reference proteome</keyword>
<feature type="transmembrane region" description="Helical" evidence="14">
    <location>
        <begin position="12"/>
        <end position="34"/>
    </location>
</feature>
<keyword evidence="6" id="KW-0808">Transferase</keyword>
<evidence type="ECO:0000256" key="4">
    <source>
        <dbReference type="ARBA" id="ARBA00022475"/>
    </source>
</evidence>
<evidence type="ECO:0000256" key="3">
    <source>
        <dbReference type="ARBA" id="ARBA00012438"/>
    </source>
</evidence>
<keyword evidence="12" id="KW-0902">Two-component regulatory system</keyword>
<evidence type="ECO:0000256" key="11">
    <source>
        <dbReference type="ARBA" id="ARBA00022989"/>
    </source>
</evidence>
<reference evidence="18" key="1">
    <citation type="submission" date="2017-01" db="EMBL/GenBank/DDBJ databases">
        <authorList>
            <person name="Varghese N."/>
            <person name="Submissions S."/>
        </authorList>
    </citation>
    <scope>NUCLEOTIDE SEQUENCE [LARGE SCALE GENOMIC DNA]</scope>
    <source>
        <strain evidence="18">DSM 24913</strain>
    </source>
</reference>
<accession>A0A1N7JLS2</accession>
<keyword evidence="9 17" id="KW-0418">Kinase</keyword>
<evidence type="ECO:0000259" key="15">
    <source>
        <dbReference type="PROSITE" id="PS50109"/>
    </source>
</evidence>
<dbReference type="SUPFAM" id="SSF55874">
    <property type="entry name" value="ATPase domain of HSP90 chaperone/DNA topoisomerase II/histidine kinase"/>
    <property type="match status" value="1"/>
</dbReference>
<keyword evidence="4" id="KW-1003">Cell membrane</keyword>
<evidence type="ECO:0000256" key="12">
    <source>
        <dbReference type="ARBA" id="ARBA00023012"/>
    </source>
</evidence>
<feature type="transmembrane region" description="Helical" evidence="14">
    <location>
        <begin position="144"/>
        <end position="163"/>
    </location>
</feature>
<dbReference type="InterPro" id="IPR005467">
    <property type="entry name" value="His_kinase_dom"/>
</dbReference>
<evidence type="ECO:0000256" key="8">
    <source>
        <dbReference type="ARBA" id="ARBA00022741"/>
    </source>
</evidence>
<dbReference type="InterPro" id="IPR036097">
    <property type="entry name" value="HisK_dim/P_sf"/>
</dbReference>
<evidence type="ECO:0000256" key="6">
    <source>
        <dbReference type="ARBA" id="ARBA00022679"/>
    </source>
</evidence>
<dbReference type="InterPro" id="IPR003661">
    <property type="entry name" value="HisK_dim/P_dom"/>
</dbReference>
<dbReference type="PANTHER" id="PTHR45528:SF1">
    <property type="entry name" value="SENSOR HISTIDINE KINASE CPXA"/>
    <property type="match status" value="1"/>
</dbReference>
<dbReference type="InterPro" id="IPR003660">
    <property type="entry name" value="HAMP_dom"/>
</dbReference>
<evidence type="ECO:0000256" key="9">
    <source>
        <dbReference type="ARBA" id="ARBA00022777"/>
    </source>
</evidence>
<dbReference type="InterPro" id="IPR050398">
    <property type="entry name" value="HssS/ArlS-like"/>
</dbReference>
<dbReference type="OrthoDB" id="9804645at2"/>
<dbReference type="InterPro" id="IPR036890">
    <property type="entry name" value="HATPase_C_sf"/>
</dbReference>
<dbReference type="InterPro" id="IPR003594">
    <property type="entry name" value="HATPase_dom"/>
</dbReference>
<dbReference type="Gene3D" id="1.10.287.130">
    <property type="match status" value="1"/>
</dbReference>
<organism evidence="17 18">
    <name type="scientific">Thalassolituus maritimus</name>
    <dbReference type="NCBI Taxonomy" id="484498"/>
    <lineage>
        <taxon>Bacteria</taxon>
        <taxon>Pseudomonadati</taxon>
        <taxon>Pseudomonadota</taxon>
        <taxon>Gammaproteobacteria</taxon>
        <taxon>Oceanospirillales</taxon>
        <taxon>Oceanospirillaceae</taxon>
        <taxon>Thalassolituus</taxon>
    </lineage>
</organism>
<keyword evidence="7 14" id="KW-0812">Transmembrane</keyword>
<protein>
    <recommendedName>
        <fullName evidence="3">histidine kinase</fullName>
        <ecNumber evidence="3">2.7.13.3</ecNumber>
    </recommendedName>
</protein>
<dbReference type="GO" id="GO:0005886">
    <property type="term" value="C:plasma membrane"/>
    <property type="evidence" value="ECO:0007669"/>
    <property type="project" value="UniProtKB-SubCell"/>
</dbReference>
<keyword evidence="13 14" id="KW-0472">Membrane</keyword>
<dbReference type="PANTHER" id="PTHR45528">
    <property type="entry name" value="SENSOR HISTIDINE KINASE CPXA"/>
    <property type="match status" value="1"/>
</dbReference>
<dbReference type="Gene3D" id="1.10.8.500">
    <property type="entry name" value="HAMP domain in histidine kinase"/>
    <property type="match status" value="1"/>
</dbReference>
<dbReference type="PROSITE" id="PS50885">
    <property type="entry name" value="HAMP"/>
    <property type="match status" value="1"/>
</dbReference>
<dbReference type="Pfam" id="PF00672">
    <property type="entry name" value="HAMP"/>
    <property type="match status" value="1"/>
</dbReference>
<dbReference type="RefSeq" id="WP_076514267.1">
    <property type="nucleotide sequence ID" value="NZ_CAJWBH010000016.1"/>
</dbReference>
<proteinExistence type="predicted"/>
<evidence type="ECO:0000256" key="5">
    <source>
        <dbReference type="ARBA" id="ARBA00022553"/>
    </source>
</evidence>
<evidence type="ECO:0000256" key="2">
    <source>
        <dbReference type="ARBA" id="ARBA00004651"/>
    </source>
</evidence>
<dbReference type="GO" id="GO:0005524">
    <property type="term" value="F:ATP binding"/>
    <property type="evidence" value="ECO:0007669"/>
    <property type="project" value="UniProtKB-KW"/>
</dbReference>
<keyword evidence="8" id="KW-0547">Nucleotide-binding</keyword>
<evidence type="ECO:0000313" key="18">
    <source>
        <dbReference type="Proteomes" id="UP000185639"/>
    </source>
</evidence>
<dbReference type="CDD" id="cd06225">
    <property type="entry name" value="HAMP"/>
    <property type="match status" value="1"/>
</dbReference>
<dbReference type="PROSITE" id="PS50109">
    <property type="entry name" value="HIS_KIN"/>
    <property type="match status" value="1"/>
</dbReference>